<dbReference type="InterPro" id="IPR036660">
    <property type="entry name" value="Fe-S_hydroAse_TtdB_cat_sf"/>
</dbReference>
<dbReference type="NCBIfam" id="NF004708">
    <property type="entry name" value="PRK06043.1"/>
    <property type="match status" value="1"/>
</dbReference>
<evidence type="ECO:0000259" key="3">
    <source>
        <dbReference type="Pfam" id="PF05683"/>
    </source>
</evidence>
<dbReference type="Pfam" id="PF05683">
    <property type="entry name" value="Fumerase_C"/>
    <property type="match status" value="1"/>
</dbReference>
<protein>
    <submittedName>
        <fullName evidence="4">Fumarate hydratase</fullName>
    </submittedName>
</protein>
<proteinExistence type="inferred from homology"/>
<evidence type="ECO:0000256" key="2">
    <source>
        <dbReference type="ARBA" id="ARBA00023239"/>
    </source>
</evidence>
<dbReference type="NCBIfam" id="TIGR00723">
    <property type="entry name" value="ttdB_fumA_fumB"/>
    <property type="match status" value="1"/>
</dbReference>
<accession>A0A7C2NQM6</accession>
<dbReference type="PANTHER" id="PTHR43351">
    <property type="entry name" value="L(+)-TARTRATE DEHYDRATASE SUBUNIT BETA"/>
    <property type="match status" value="1"/>
</dbReference>
<name>A0A7C2NQM6_ARCFL</name>
<comment type="similarity">
    <text evidence="1">Belongs to the class-I fumarase family.</text>
</comment>
<evidence type="ECO:0000256" key="1">
    <source>
        <dbReference type="ARBA" id="ARBA00008876"/>
    </source>
</evidence>
<keyword evidence="2" id="KW-0456">Lyase</keyword>
<dbReference type="SUPFAM" id="SSF117457">
    <property type="entry name" value="FumA C-terminal domain-like"/>
    <property type="match status" value="1"/>
</dbReference>
<gene>
    <name evidence="4" type="ORF">ENN70_00975</name>
</gene>
<sequence>MQLSDGIELRTPLRKEEVLRLKVGDTVYVTGEIFTARDEAHARALEWMEEGKELPFSFNRGVVYHCGPLVKDWKVISAGPTTSARMNPFTAKILERVECMAIIGKGGMSEEVVNAMKGKAVYLAFTGGAGALAAQSVRRIKGVVWDDLGMPEAVWILEVERFGPCIVAIDAHGNSLYRR</sequence>
<dbReference type="InterPro" id="IPR004647">
    <property type="entry name" value="Fe-S_hydro-lyase_TtdB-typ_cat"/>
</dbReference>
<dbReference type="GO" id="GO:0016836">
    <property type="term" value="F:hydro-lyase activity"/>
    <property type="evidence" value="ECO:0007669"/>
    <property type="project" value="InterPro"/>
</dbReference>
<feature type="domain" description="Fe-S hydro-lyase tartrate dehydratase beta-type catalytic" evidence="3">
    <location>
        <begin position="7"/>
        <end position="178"/>
    </location>
</feature>
<dbReference type="EMBL" id="DSCQ01000016">
    <property type="protein sequence ID" value="HET20693.1"/>
    <property type="molecule type" value="Genomic_DNA"/>
</dbReference>
<organism evidence="4">
    <name type="scientific">Archaeoglobus fulgidus</name>
    <dbReference type="NCBI Taxonomy" id="2234"/>
    <lineage>
        <taxon>Archaea</taxon>
        <taxon>Methanobacteriati</taxon>
        <taxon>Methanobacteriota</taxon>
        <taxon>Archaeoglobi</taxon>
        <taxon>Archaeoglobales</taxon>
        <taxon>Archaeoglobaceae</taxon>
        <taxon>Archaeoglobus</taxon>
    </lineage>
</organism>
<dbReference type="AlphaFoldDB" id="A0A7C2NQM6"/>
<dbReference type="PANTHER" id="PTHR43351:SF2">
    <property type="entry name" value="L(+)-TARTRATE DEHYDRATASE SUBUNIT BETA-RELATED"/>
    <property type="match status" value="1"/>
</dbReference>
<dbReference type="Gene3D" id="3.20.130.10">
    <property type="entry name" value="Fe-S hydro-lyase, tartrate dehydratase beta-type, catalytic domain"/>
    <property type="match status" value="1"/>
</dbReference>
<evidence type="ECO:0000313" key="4">
    <source>
        <dbReference type="EMBL" id="HET20693.1"/>
    </source>
</evidence>
<reference evidence="4" key="1">
    <citation type="journal article" date="2020" name="mSystems">
        <title>Genome- and Community-Level Interaction Insights into Carbon Utilization and Element Cycling Functions of Hydrothermarchaeota in Hydrothermal Sediment.</title>
        <authorList>
            <person name="Zhou Z."/>
            <person name="Liu Y."/>
            <person name="Xu W."/>
            <person name="Pan J."/>
            <person name="Luo Z.H."/>
            <person name="Li M."/>
        </authorList>
    </citation>
    <scope>NUCLEOTIDE SEQUENCE [LARGE SCALE GENOMIC DNA]</scope>
    <source>
        <strain evidence="4">SpSt-12</strain>
    </source>
</reference>
<comment type="caution">
    <text evidence="4">The sequence shown here is derived from an EMBL/GenBank/DDBJ whole genome shotgun (WGS) entry which is preliminary data.</text>
</comment>